<dbReference type="Proteomes" id="UP000187406">
    <property type="component" value="Unassembled WGS sequence"/>
</dbReference>
<dbReference type="InParanoid" id="A0A1Q3BP46"/>
<evidence type="ECO:0000313" key="2">
    <source>
        <dbReference type="Proteomes" id="UP000187406"/>
    </source>
</evidence>
<dbReference type="PANTHER" id="PTHR33116:SF86">
    <property type="entry name" value="REVERSE TRANSCRIPTASE DOMAIN-CONTAINING PROTEIN"/>
    <property type="match status" value="1"/>
</dbReference>
<dbReference type="PANTHER" id="PTHR33116">
    <property type="entry name" value="REVERSE TRANSCRIPTASE ZINC-BINDING DOMAIN-CONTAINING PROTEIN-RELATED-RELATED"/>
    <property type="match status" value="1"/>
</dbReference>
<accession>A0A1Q3BP46</accession>
<feature type="non-terminal residue" evidence="1">
    <location>
        <position position="182"/>
    </location>
</feature>
<comment type="caution">
    <text evidence="1">The sequence shown here is derived from an EMBL/GenBank/DDBJ whole genome shotgun (WGS) entry which is preliminary data.</text>
</comment>
<name>A0A1Q3BP46_CEPFO</name>
<evidence type="ECO:0000313" key="1">
    <source>
        <dbReference type="EMBL" id="GAV69668.1"/>
    </source>
</evidence>
<protein>
    <submittedName>
        <fullName evidence="1">Uncharacterized protein</fullName>
    </submittedName>
</protein>
<gene>
    <name evidence="1" type="ORF">CFOL_v3_13169</name>
</gene>
<proteinExistence type="predicted"/>
<dbReference type="AlphaFoldDB" id="A0A1Q3BP46"/>
<organism evidence="1 2">
    <name type="scientific">Cephalotus follicularis</name>
    <name type="common">Albany pitcher plant</name>
    <dbReference type="NCBI Taxonomy" id="3775"/>
    <lineage>
        <taxon>Eukaryota</taxon>
        <taxon>Viridiplantae</taxon>
        <taxon>Streptophyta</taxon>
        <taxon>Embryophyta</taxon>
        <taxon>Tracheophyta</taxon>
        <taxon>Spermatophyta</taxon>
        <taxon>Magnoliopsida</taxon>
        <taxon>eudicotyledons</taxon>
        <taxon>Gunneridae</taxon>
        <taxon>Pentapetalae</taxon>
        <taxon>rosids</taxon>
        <taxon>fabids</taxon>
        <taxon>Oxalidales</taxon>
        <taxon>Cephalotaceae</taxon>
        <taxon>Cephalotus</taxon>
    </lineage>
</organism>
<dbReference type="OrthoDB" id="1938246at2759"/>
<dbReference type="EMBL" id="BDDD01000741">
    <property type="protein sequence ID" value="GAV69668.1"/>
    <property type="molecule type" value="Genomic_DNA"/>
</dbReference>
<reference evidence="2" key="1">
    <citation type="submission" date="2016-04" db="EMBL/GenBank/DDBJ databases">
        <title>Cephalotus genome sequencing.</title>
        <authorList>
            <person name="Fukushima K."/>
            <person name="Hasebe M."/>
            <person name="Fang X."/>
        </authorList>
    </citation>
    <scope>NUCLEOTIDE SEQUENCE [LARGE SCALE GENOMIC DNA]</scope>
    <source>
        <strain evidence="2">cv. St1</strain>
    </source>
</reference>
<sequence length="182" mass="21383">ISGLRSDSGEWCIEKHQIIKIATDYFSNLFNSQNPSNVDRVLNCLNPVISEEMNEDLNQPYTRAEIKSKKVLFSMLKDRLRSKLKGWKEKLLSKEGREVLIKAMAQDIPTYSMSLFRLPAGFCEDLTKMERNFWLGQKNEERRIHWVTWPKVYESKMQDGLGFKDLEAFNLVMLAKQCWKQL</sequence>
<keyword evidence="2" id="KW-1185">Reference proteome</keyword>
<feature type="non-terminal residue" evidence="1">
    <location>
        <position position="1"/>
    </location>
</feature>